<name>A0ABV1ES24_9FIRM</name>
<dbReference type="EMBL" id="JBBMFT010000005">
    <property type="protein sequence ID" value="MEQ2456820.1"/>
    <property type="molecule type" value="Genomic_DNA"/>
</dbReference>
<dbReference type="RefSeq" id="WP_349140529.1">
    <property type="nucleotide sequence ID" value="NZ_JBBMFT010000005.1"/>
</dbReference>
<proteinExistence type="predicted"/>
<comment type="caution">
    <text evidence="1">The sequence shown here is derived from an EMBL/GenBank/DDBJ whole genome shotgun (WGS) entry which is preliminary data.</text>
</comment>
<evidence type="ECO:0000313" key="1">
    <source>
        <dbReference type="EMBL" id="MEQ2456820.1"/>
    </source>
</evidence>
<evidence type="ECO:0000313" key="2">
    <source>
        <dbReference type="Proteomes" id="UP001440599"/>
    </source>
</evidence>
<keyword evidence="2" id="KW-1185">Reference proteome</keyword>
<gene>
    <name evidence="1" type="ORF">WMO45_09820</name>
</gene>
<organism evidence="1 2">
    <name type="scientific">Flavonifractor hominis</name>
    <dbReference type="NCBI Taxonomy" id="3133178"/>
    <lineage>
        <taxon>Bacteria</taxon>
        <taxon>Bacillati</taxon>
        <taxon>Bacillota</taxon>
        <taxon>Clostridia</taxon>
        <taxon>Eubacteriales</taxon>
        <taxon>Oscillospiraceae</taxon>
        <taxon>Flavonifractor</taxon>
    </lineage>
</organism>
<evidence type="ECO:0008006" key="3">
    <source>
        <dbReference type="Google" id="ProtNLM"/>
    </source>
</evidence>
<reference evidence="1 2" key="1">
    <citation type="submission" date="2024-03" db="EMBL/GenBank/DDBJ databases">
        <title>Human intestinal bacterial collection.</title>
        <authorList>
            <person name="Pauvert C."/>
            <person name="Hitch T.C.A."/>
            <person name="Clavel T."/>
        </authorList>
    </citation>
    <scope>NUCLEOTIDE SEQUENCE [LARGE SCALE GENOMIC DNA]</scope>
    <source>
        <strain evidence="1 2">CLA-AP-H34</strain>
    </source>
</reference>
<sequence>MQGNRRRRRRRGLENLKTLLILLLTLSAVYLTARVLVYNELAEHLPQGWLGRLVTLFRPGEELESEPSQTGTSLTVAVYPVRIAIHGREERFAVQYDTAGCDLVFEEVSTLLGEALSGAETPEPVSEQDWQRALGAPGIWMDFLGEVPLEVLYAWLSQGSSNPALEATVRQLAVALDEATGEVALYYHNESDGLYYACRTQVRYEGHMDQVLEGYAGNNASFAFELAGDAGYDALDPYVLILPTTPSPQIYRSSNPLGSVDDAMVDALQQAVSFRPQNNSVYPVANGIRVREGQETLLIGNDGTVVYDTAGEGAYRYPVQEDSGSGLPGWLEATWSLASGTVGSYCGSARLYLLGARSGDDGSLTVYYGYSLNGAAVLFPDGGCAAQFVIRKGQITDYTLRFRSYEETGKQSLVLPERQAAAALDALDPQGRELALYYTDTGADTVQAVWEAG</sequence>
<protein>
    <recommendedName>
        <fullName evidence="3">DUF4825 domain-containing protein</fullName>
    </recommendedName>
</protein>
<dbReference type="Proteomes" id="UP001440599">
    <property type="component" value="Unassembled WGS sequence"/>
</dbReference>
<accession>A0ABV1ES24</accession>